<dbReference type="SMART" id="SM00091">
    <property type="entry name" value="PAS"/>
    <property type="match status" value="2"/>
</dbReference>
<feature type="compositionally biased region" description="Low complexity" evidence="16">
    <location>
        <begin position="1408"/>
        <end position="1419"/>
    </location>
</feature>
<evidence type="ECO:0000256" key="14">
    <source>
        <dbReference type="PROSITE-ProRule" id="PRU00169"/>
    </source>
</evidence>
<dbReference type="SUPFAM" id="SSF55785">
    <property type="entry name" value="PYP-like sensor domain (PAS domain)"/>
    <property type="match status" value="2"/>
</dbReference>
<dbReference type="FunFam" id="3.30.450.20:FF:000099">
    <property type="entry name" value="Sensory box sensor histidine kinase"/>
    <property type="match status" value="1"/>
</dbReference>
<dbReference type="GO" id="GO:0000155">
    <property type="term" value="F:phosphorelay sensor kinase activity"/>
    <property type="evidence" value="ECO:0007669"/>
    <property type="project" value="InterPro"/>
</dbReference>
<evidence type="ECO:0000256" key="1">
    <source>
        <dbReference type="ARBA" id="ARBA00000085"/>
    </source>
</evidence>
<evidence type="ECO:0000256" key="11">
    <source>
        <dbReference type="ARBA" id="ARBA00022989"/>
    </source>
</evidence>
<evidence type="ECO:0000256" key="15">
    <source>
        <dbReference type="SAM" id="Coils"/>
    </source>
</evidence>
<dbReference type="FunFam" id="3.30.565.10:FF:000010">
    <property type="entry name" value="Sensor histidine kinase RcsC"/>
    <property type="match status" value="1"/>
</dbReference>
<feature type="region of interest" description="Disordered" evidence="16">
    <location>
        <begin position="1038"/>
        <end position="1081"/>
    </location>
</feature>
<feature type="coiled-coil region" evidence="15">
    <location>
        <begin position="612"/>
        <end position="639"/>
    </location>
</feature>
<dbReference type="PRINTS" id="PR00344">
    <property type="entry name" value="BCTRLSENSOR"/>
</dbReference>
<feature type="compositionally biased region" description="Polar residues" evidence="16">
    <location>
        <begin position="1245"/>
        <end position="1259"/>
    </location>
</feature>
<dbReference type="FunFam" id="1.10.287.130:FF:000003">
    <property type="entry name" value="Histidine kinase"/>
    <property type="match status" value="1"/>
</dbReference>
<evidence type="ECO:0000256" key="10">
    <source>
        <dbReference type="ARBA" id="ARBA00022840"/>
    </source>
</evidence>
<dbReference type="Pfam" id="PF00512">
    <property type="entry name" value="HisKA"/>
    <property type="match status" value="1"/>
</dbReference>
<evidence type="ECO:0000256" key="6">
    <source>
        <dbReference type="ARBA" id="ARBA00022679"/>
    </source>
</evidence>
<dbReference type="GO" id="GO:0005886">
    <property type="term" value="C:plasma membrane"/>
    <property type="evidence" value="ECO:0007669"/>
    <property type="project" value="UniProtKB-SubCell"/>
</dbReference>
<comment type="caution">
    <text evidence="21">The sequence shown here is derived from an EMBL/GenBank/DDBJ whole genome shotgun (WGS) entry which is preliminary data.</text>
</comment>
<reference evidence="21" key="1">
    <citation type="submission" date="2021-03" db="EMBL/GenBank/DDBJ databases">
        <authorList>
            <person name="Tagirdzhanova G."/>
        </authorList>
    </citation>
    <scope>NUCLEOTIDE SEQUENCE</scope>
</reference>
<evidence type="ECO:0000256" key="4">
    <source>
        <dbReference type="ARBA" id="ARBA00022475"/>
    </source>
</evidence>
<keyword evidence="22" id="KW-1185">Reference proteome</keyword>
<dbReference type="PANTHER" id="PTHR45339">
    <property type="entry name" value="HYBRID SIGNAL TRANSDUCTION HISTIDINE KINASE J"/>
    <property type="match status" value="1"/>
</dbReference>
<dbReference type="InterPro" id="IPR003661">
    <property type="entry name" value="HisK_dim/P_dom"/>
</dbReference>
<dbReference type="InterPro" id="IPR036097">
    <property type="entry name" value="HisK_dim/P_sf"/>
</dbReference>
<evidence type="ECO:0000259" key="20">
    <source>
        <dbReference type="PROSITE" id="PS50113"/>
    </source>
</evidence>
<keyword evidence="13" id="KW-0472">Membrane</keyword>
<keyword evidence="6" id="KW-0808">Transferase</keyword>
<dbReference type="InterPro" id="IPR000014">
    <property type="entry name" value="PAS"/>
</dbReference>
<dbReference type="InterPro" id="IPR001610">
    <property type="entry name" value="PAC"/>
</dbReference>
<feature type="domain" description="Histidine kinase" evidence="17">
    <location>
        <begin position="788"/>
        <end position="1011"/>
    </location>
</feature>
<dbReference type="SUPFAM" id="SSF47384">
    <property type="entry name" value="Homodimeric domain of signal transducing histidine kinase"/>
    <property type="match status" value="1"/>
</dbReference>
<keyword evidence="9" id="KW-0418">Kinase</keyword>
<evidence type="ECO:0000259" key="17">
    <source>
        <dbReference type="PROSITE" id="PS50109"/>
    </source>
</evidence>
<dbReference type="SUPFAM" id="SSF55874">
    <property type="entry name" value="ATPase domain of HSP90 chaperone/DNA topoisomerase II/histidine kinase"/>
    <property type="match status" value="1"/>
</dbReference>
<dbReference type="SMART" id="SM00448">
    <property type="entry name" value="REC"/>
    <property type="match status" value="1"/>
</dbReference>
<feature type="domain" description="PAC" evidence="20">
    <location>
        <begin position="701"/>
        <end position="760"/>
    </location>
</feature>
<dbReference type="NCBIfam" id="TIGR00229">
    <property type="entry name" value="sensory_box"/>
    <property type="match status" value="1"/>
</dbReference>
<accession>A0A8H3J094</accession>
<dbReference type="CDD" id="cd17546">
    <property type="entry name" value="REC_hyHK_CKI1_RcsC-like"/>
    <property type="match status" value="1"/>
</dbReference>
<keyword evidence="5 14" id="KW-0597">Phosphoprotein</keyword>
<evidence type="ECO:0000256" key="13">
    <source>
        <dbReference type="ARBA" id="ARBA00023136"/>
    </source>
</evidence>
<feature type="compositionally biased region" description="Polar residues" evidence="16">
    <location>
        <begin position="1268"/>
        <end position="1282"/>
    </location>
</feature>
<dbReference type="InterPro" id="IPR011006">
    <property type="entry name" value="CheY-like_superfamily"/>
</dbReference>
<dbReference type="InterPro" id="IPR001789">
    <property type="entry name" value="Sig_transdc_resp-reg_receiver"/>
</dbReference>
<dbReference type="PROSITE" id="PS50113">
    <property type="entry name" value="PAC"/>
    <property type="match status" value="2"/>
</dbReference>
<dbReference type="InterPro" id="IPR004358">
    <property type="entry name" value="Sig_transdc_His_kin-like_C"/>
</dbReference>
<feature type="compositionally biased region" description="Low complexity" evidence="16">
    <location>
        <begin position="302"/>
        <end position="325"/>
    </location>
</feature>
<dbReference type="InterPro" id="IPR003594">
    <property type="entry name" value="HATPase_dom"/>
</dbReference>
<dbReference type="OrthoDB" id="60033at2759"/>
<keyword evidence="8" id="KW-0547">Nucleotide-binding</keyword>
<protein>
    <recommendedName>
        <fullName evidence="3">histidine kinase</fullName>
        <ecNumber evidence="3">2.7.13.3</ecNumber>
    </recommendedName>
</protein>
<dbReference type="CDD" id="cd16922">
    <property type="entry name" value="HATPase_EvgS-ArcB-TorS-like"/>
    <property type="match status" value="1"/>
</dbReference>
<dbReference type="PROSITE" id="PS50109">
    <property type="entry name" value="HIS_KIN"/>
    <property type="match status" value="1"/>
</dbReference>
<keyword evidence="10" id="KW-0067">ATP-binding</keyword>
<dbReference type="Gene3D" id="1.10.287.130">
    <property type="match status" value="1"/>
</dbReference>
<dbReference type="Gene3D" id="3.40.50.2300">
    <property type="match status" value="1"/>
</dbReference>
<feature type="domain" description="PAC" evidence="20">
    <location>
        <begin position="571"/>
        <end position="624"/>
    </location>
</feature>
<feature type="compositionally biased region" description="Low complexity" evidence="16">
    <location>
        <begin position="346"/>
        <end position="357"/>
    </location>
</feature>
<feature type="domain" description="Response regulatory" evidence="18">
    <location>
        <begin position="1099"/>
        <end position="1227"/>
    </location>
</feature>
<feature type="region of interest" description="Disordered" evidence="16">
    <location>
        <begin position="1245"/>
        <end position="1290"/>
    </location>
</feature>
<dbReference type="InterPro" id="IPR005467">
    <property type="entry name" value="His_kinase_dom"/>
</dbReference>
<dbReference type="SMART" id="SM00388">
    <property type="entry name" value="HisKA"/>
    <property type="match status" value="1"/>
</dbReference>
<dbReference type="InterPro" id="IPR036890">
    <property type="entry name" value="HATPase_C_sf"/>
</dbReference>
<evidence type="ECO:0000313" key="22">
    <source>
        <dbReference type="Proteomes" id="UP000664521"/>
    </source>
</evidence>
<feature type="region of interest" description="Disordered" evidence="16">
    <location>
        <begin position="185"/>
        <end position="204"/>
    </location>
</feature>
<feature type="region of interest" description="Disordered" evidence="16">
    <location>
        <begin position="1327"/>
        <end position="1463"/>
    </location>
</feature>
<feature type="compositionally biased region" description="Polar residues" evidence="16">
    <location>
        <begin position="58"/>
        <end position="73"/>
    </location>
</feature>
<dbReference type="CDD" id="cd00082">
    <property type="entry name" value="HisKA"/>
    <property type="match status" value="1"/>
</dbReference>
<evidence type="ECO:0000256" key="5">
    <source>
        <dbReference type="ARBA" id="ARBA00022553"/>
    </source>
</evidence>
<dbReference type="InterPro" id="IPR013655">
    <property type="entry name" value="PAS_fold_3"/>
</dbReference>
<evidence type="ECO:0000256" key="9">
    <source>
        <dbReference type="ARBA" id="ARBA00022777"/>
    </source>
</evidence>
<evidence type="ECO:0000313" key="21">
    <source>
        <dbReference type="EMBL" id="CAF9937569.1"/>
    </source>
</evidence>
<dbReference type="PROSITE" id="PS50112">
    <property type="entry name" value="PAS"/>
    <property type="match status" value="1"/>
</dbReference>
<evidence type="ECO:0000259" key="19">
    <source>
        <dbReference type="PROSITE" id="PS50112"/>
    </source>
</evidence>
<evidence type="ECO:0000256" key="3">
    <source>
        <dbReference type="ARBA" id="ARBA00012438"/>
    </source>
</evidence>
<dbReference type="Pfam" id="PF02518">
    <property type="entry name" value="HATPase_c"/>
    <property type="match status" value="1"/>
</dbReference>
<feature type="domain" description="PAS" evidence="19">
    <location>
        <begin position="498"/>
        <end position="568"/>
    </location>
</feature>
<dbReference type="GO" id="GO:0005524">
    <property type="term" value="F:ATP binding"/>
    <property type="evidence" value="ECO:0007669"/>
    <property type="project" value="UniProtKB-KW"/>
</dbReference>
<gene>
    <name evidence="21" type="ORF">HETSPECPRED_000585</name>
</gene>
<feature type="region of interest" description="Disordered" evidence="16">
    <location>
        <begin position="297"/>
        <end position="325"/>
    </location>
</feature>
<evidence type="ECO:0000256" key="8">
    <source>
        <dbReference type="ARBA" id="ARBA00022741"/>
    </source>
</evidence>
<dbReference type="Pfam" id="PF00072">
    <property type="entry name" value="Response_reg"/>
    <property type="match status" value="1"/>
</dbReference>
<evidence type="ECO:0000259" key="18">
    <source>
        <dbReference type="PROSITE" id="PS50110"/>
    </source>
</evidence>
<organism evidence="21 22">
    <name type="scientific">Heterodermia speciosa</name>
    <dbReference type="NCBI Taxonomy" id="116794"/>
    <lineage>
        <taxon>Eukaryota</taxon>
        <taxon>Fungi</taxon>
        <taxon>Dikarya</taxon>
        <taxon>Ascomycota</taxon>
        <taxon>Pezizomycotina</taxon>
        <taxon>Lecanoromycetes</taxon>
        <taxon>OSLEUM clade</taxon>
        <taxon>Lecanoromycetidae</taxon>
        <taxon>Caliciales</taxon>
        <taxon>Physciaceae</taxon>
        <taxon>Heterodermia</taxon>
    </lineage>
</organism>
<dbReference type="PANTHER" id="PTHR45339:SF1">
    <property type="entry name" value="HYBRID SIGNAL TRANSDUCTION HISTIDINE KINASE J"/>
    <property type="match status" value="1"/>
</dbReference>
<dbReference type="CDD" id="cd00130">
    <property type="entry name" value="PAS"/>
    <property type="match status" value="1"/>
</dbReference>
<feature type="region of interest" description="Disordered" evidence="16">
    <location>
        <begin position="1"/>
        <end position="75"/>
    </location>
</feature>
<dbReference type="Gene3D" id="3.30.565.10">
    <property type="entry name" value="Histidine kinase-like ATPase, C-terminal domain"/>
    <property type="match status" value="1"/>
</dbReference>
<evidence type="ECO:0000256" key="7">
    <source>
        <dbReference type="ARBA" id="ARBA00022692"/>
    </source>
</evidence>
<keyword evidence="4" id="KW-1003">Cell membrane</keyword>
<keyword evidence="11" id="KW-1133">Transmembrane helix</keyword>
<feature type="compositionally biased region" description="Basic and acidic residues" evidence="16">
    <location>
        <begin position="1433"/>
        <end position="1463"/>
    </location>
</feature>
<evidence type="ECO:0000256" key="16">
    <source>
        <dbReference type="SAM" id="MobiDB-lite"/>
    </source>
</evidence>
<comment type="subcellular location">
    <subcellularLocation>
        <location evidence="2">Cell membrane</location>
        <topology evidence="2">Multi-pass membrane protein</topology>
    </subcellularLocation>
</comment>
<sequence>MTSLSPQPSRRRDGSKTPERDERKHFPSLKKSLSALRSSSPSHAAENVESIPYVPRVTTPTPQNGAQSNQPLSVSIPRPSAAADVAFTALHYLPTPLLVLSSVKSVVLANEAMGRLLGMDFPEAYSKPADSSDVEDEEPLLDRLVGRTLSEIGVQIVQNGQRVWVGWEKFLDNLVADMDRTAAGTEDNHLGRSTLPGLDKSLRASDDPLTARKLPSSRVRHRSLVHDAVVQVVLCPQTLMTGHETSPQARKSPAMEVQANMIISIWNVEDERYFTCTFTTVSSTPLSPMRTHARALSGTATQSIVPVSTQSSSSSPISPSSFPSPAFTSPNGIPLSISPFPPLAPPSKSSSATAPSAVQKLTRMKDAIIDAMKMPVMVMWHDESLTIQNKATSRLLHTASTSTPNNPLEMLSQFKYYTEDFERQLQPEEYPIIQLVRTRKPFSKWKIGLKDPQSRLKNFDCSGEAIIDESTGEFIAGLVVLNDVTEYKDIIKAQHDENDQQFEMICDTMPQMLWTTDAYGAHDWFSRRWYEYTGLSVMQSMGEGWVNAFHDEDLKEAEERWRHSLETGDEYSTEYRCRSHDGSWRWMLGRALPLRDSRTKKILKWFGTCTDIHALVEARQEAKETREQLLNVIRHAQVTVWAVNQDRELTLLEGKLMWDEGEEDITGGELGKNIYDVFGKHKGKLDLPLYRNPIEAILDGKSKEQTQEHHVDGNNLWFRTRFVPVTAPKDEPDQADSITGLIGISMDVTELKKREADLQSQEKENIRLHSAETAAKEASRLKSQFLANMSHEIRTPIAGVIGMSELLLDTGLDQEQTECAENIQRSANGLLTVVNDILDLSKVESGRLDIEEVQFCLSIVINDVCKMLSFAVERKNLIFESDIQIGTEKDVVVMGDPGRVRQILTNLLTNSIKFTSEGSVKLAVVARKETAETIEVVFKIEDTGIGIEEEVRKRLFKPFSQADSSTARRFGGTGLGLTICKNLVHLMHGEITLESALDSGTTATFWIPFNKPQYTGTSSPMVDLGAIPERLRSELSVSGCPSEFDRGSGTPPQSPQEGLGIMPSLRPQRSGSLDVRRQGPRQALSLDGSSIELDRRKTHVLVVEDNAINQQIAIKTVKKFGFSVNAVWNGQQALDYLLEKPSSSRPRPDIILMDVQMPILDGYRATHIIRHHKPYAAIDSIRAVPIVAMTASAIQGDKEKCQKAGMDDYLAKPVRGPTLEKMLLRWALEGQNPARLNSAIRNLQHSDDSSNCPSFTDLSDPNLISDPKSLNNADSPDTTSITGGRPSAVPMTSTSLRALSSEGDRGLQRVEAEEKASALRDDKLIAATEPNPGIGAPQVSTPQKTPPLPATTSKQRPGLARAALTEENIGRFDRSQAQDPTLRVPPALKLEDSGDQNSSLWVGDSETSPGGSPAGGSRSSKMKPRPGAVGEGGLERNKSDRSESTTKDRGGEGPKEEVELKQT</sequence>
<feature type="compositionally biased region" description="Low complexity" evidence="16">
    <location>
        <begin position="29"/>
        <end position="45"/>
    </location>
</feature>
<name>A0A8H3J094_9LECA</name>
<comment type="catalytic activity">
    <reaction evidence="1">
        <text>ATP + protein L-histidine = ADP + protein N-phospho-L-histidine.</text>
        <dbReference type="EC" id="2.7.13.3"/>
    </reaction>
</comment>
<keyword evidence="12" id="KW-0902">Two-component regulatory system</keyword>
<dbReference type="Proteomes" id="UP000664521">
    <property type="component" value="Unassembled WGS sequence"/>
</dbReference>
<dbReference type="SUPFAM" id="SSF52172">
    <property type="entry name" value="CheY-like"/>
    <property type="match status" value="1"/>
</dbReference>
<evidence type="ECO:0000256" key="12">
    <source>
        <dbReference type="ARBA" id="ARBA00023012"/>
    </source>
</evidence>
<dbReference type="EMBL" id="CAJPDS010000102">
    <property type="protein sequence ID" value="CAF9937569.1"/>
    <property type="molecule type" value="Genomic_DNA"/>
</dbReference>
<proteinExistence type="predicted"/>
<dbReference type="Gene3D" id="3.30.450.20">
    <property type="entry name" value="PAS domain"/>
    <property type="match status" value="2"/>
</dbReference>
<dbReference type="SMART" id="SM00086">
    <property type="entry name" value="PAC"/>
    <property type="match status" value="2"/>
</dbReference>
<dbReference type="EC" id="2.7.13.3" evidence="3"/>
<dbReference type="InterPro" id="IPR000700">
    <property type="entry name" value="PAS-assoc_C"/>
</dbReference>
<feature type="region of interest" description="Disordered" evidence="16">
    <location>
        <begin position="338"/>
        <end position="357"/>
    </location>
</feature>
<keyword evidence="15" id="KW-0175">Coiled coil</keyword>
<feature type="compositionally biased region" description="Basic and acidic residues" evidence="16">
    <location>
        <begin position="10"/>
        <end position="25"/>
    </location>
</feature>
<evidence type="ECO:0000256" key="2">
    <source>
        <dbReference type="ARBA" id="ARBA00004651"/>
    </source>
</evidence>
<dbReference type="PROSITE" id="PS50110">
    <property type="entry name" value="RESPONSE_REGULATORY"/>
    <property type="match status" value="1"/>
</dbReference>
<dbReference type="SMART" id="SM00387">
    <property type="entry name" value="HATPase_c"/>
    <property type="match status" value="1"/>
</dbReference>
<feature type="modified residue" description="4-aspartylphosphate" evidence="14">
    <location>
        <position position="1154"/>
    </location>
</feature>
<dbReference type="InterPro" id="IPR035965">
    <property type="entry name" value="PAS-like_dom_sf"/>
</dbReference>
<keyword evidence="7" id="KW-0812">Transmembrane</keyword>
<dbReference type="Pfam" id="PF08447">
    <property type="entry name" value="PAS_3"/>
    <property type="match status" value="1"/>
</dbReference>